<name>A0ABT4U4G5_9ACTN</name>
<accession>A0ABT4U4G5</accession>
<keyword evidence="1" id="KW-0436">Ligase</keyword>
<dbReference type="PANTHER" id="PTHR36932:SF1">
    <property type="entry name" value="CAPSULAR POLYSACCHARIDE BIOSYNTHESIS PROTEIN"/>
    <property type="match status" value="1"/>
</dbReference>
<dbReference type="PANTHER" id="PTHR36932">
    <property type="entry name" value="CAPSULAR POLYSACCHARIDE BIOSYNTHESIS PROTEIN"/>
    <property type="match status" value="1"/>
</dbReference>
<dbReference type="InterPro" id="IPR053158">
    <property type="entry name" value="CapK_Type1_Caps_Biosynth"/>
</dbReference>
<keyword evidence="2" id="KW-1185">Reference proteome</keyword>
<dbReference type="Proteomes" id="UP001527866">
    <property type="component" value="Unassembled WGS sequence"/>
</dbReference>
<sequence>MPLRVRDGLAHMGRVDPAGLARLFTLSALEGELPAQLLDALHAALAHRTIAHARANVPWYRDHPEYSRWALPEGGPGRASELLAGLPVLDRTLVAAAPARFVAEDVALGALGHTSGSTGTPLPVRRSVEEAGFTSAYFARLSEPLARGGTRPISLNLPNSYHGTPLRLPAPGLSLSSGVTDDLLLAETARAVTARYDLPGYGTHVEYLSGLVNHVLLLTGHLLEQGADPGAVGLRGLSVAGGTAAPHWRRFLREAWGCPVTDRFTLTEIVGGASRCGRCDLFHLDPHVFGEVLEPGSQAPVAEGPGRLVLTAFHPFVQMQPMIRYDTGDLVLRRENGCGPALAFEFLGKHGNAVALEHRGRRRWLLFPAELNAVLAGLPDVRAVEWASNVRSVHDRTLGGLPYARALLDAQGRPPELRVEVELRYGPHFHPERAEEVAARIAAHLRGSPGSALAELEAEGAVRLRVACVPPGSLPEPALKL</sequence>
<evidence type="ECO:0000313" key="2">
    <source>
        <dbReference type="Proteomes" id="UP001527866"/>
    </source>
</evidence>
<reference evidence="1 2" key="1">
    <citation type="submission" date="2023-01" db="EMBL/GenBank/DDBJ databases">
        <title>Draft genome sequence of Nocardiopsis sp. RSe5-2 isolated from halophytes.</title>
        <authorList>
            <person name="Duangmal K."/>
            <person name="Chantavorakit T."/>
        </authorList>
    </citation>
    <scope>NUCLEOTIDE SEQUENCE [LARGE SCALE GENOMIC DNA]</scope>
    <source>
        <strain evidence="1 2">RSe5-2</strain>
    </source>
</reference>
<dbReference type="EMBL" id="JAQFWQ010000032">
    <property type="protein sequence ID" value="MDA2811596.1"/>
    <property type="molecule type" value="Genomic_DNA"/>
</dbReference>
<dbReference type="SUPFAM" id="SSF56801">
    <property type="entry name" value="Acetyl-CoA synthetase-like"/>
    <property type="match status" value="1"/>
</dbReference>
<organism evidence="1 2">
    <name type="scientific">Nocardiopsis endophytica</name>
    <dbReference type="NCBI Taxonomy" id="3018445"/>
    <lineage>
        <taxon>Bacteria</taxon>
        <taxon>Bacillati</taxon>
        <taxon>Actinomycetota</taxon>
        <taxon>Actinomycetes</taxon>
        <taxon>Streptosporangiales</taxon>
        <taxon>Nocardiopsidaceae</taxon>
        <taxon>Nocardiopsis</taxon>
    </lineage>
</organism>
<protein>
    <submittedName>
        <fullName evidence="1">Phenylacetate--CoA ligase family protein</fullName>
    </submittedName>
</protein>
<dbReference type="GO" id="GO:0016874">
    <property type="term" value="F:ligase activity"/>
    <property type="evidence" value="ECO:0007669"/>
    <property type="project" value="UniProtKB-KW"/>
</dbReference>
<dbReference type="InterPro" id="IPR042099">
    <property type="entry name" value="ANL_N_sf"/>
</dbReference>
<dbReference type="RefSeq" id="WP_270686048.1">
    <property type="nucleotide sequence ID" value="NZ_JAQFWQ010000032.1"/>
</dbReference>
<comment type="caution">
    <text evidence="1">The sequence shown here is derived from an EMBL/GenBank/DDBJ whole genome shotgun (WGS) entry which is preliminary data.</text>
</comment>
<dbReference type="Gene3D" id="3.40.50.12780">
    <property type="entry name" value="N-terminal domain of ligase-like"/>
    <property type="match status" value="1"/>
</dbReference>
<gene>
    <name evidence="1" type="ORF">O4J56_13220</name>
</gene>
<evidence type="ECO:0000313" key="1">
    <source>
        <dbReference type="EMBL" id="MDA2811596.1"/>
    </source>
</evidence>
<proteinExistence type="predicted"/>